<protein>
    <submittedName>
        <fullName evidence="1">Uncharacterized protein</fullName>
    </submittedName>
</protein>
<keyword evidence="2" id="KW-1185">Reference proteome</keyword>
<proteinExistence type="predicted"/>
<sequence length="75" mass="8862">MFQPNARVARTAPHHFTKSMFSIFLLRYLIKLARLSRHAVYCINSSHLLGRLLNVQRNTDKRPFFDRIYTTALKV</sequence>
<name>A0ABS0AKH5_9GAMM</name>
<accession>A0ABS0AKH5</accession>
<gene>
    <name evidence="1" type="ORF">ISO4_03233</name>
</gene>
<dbReference type="EMBL" id="ARXR01000059">
    <property type="protein sequence ID" value="MBF5054631.1"/>
    <property type="molecule type" value="Genomic_DNA"/>
</dbReference>
<reference evidence="1 2" key="1">
    <citation type="submission" date="2012-09" db="EMBL/GenBank/DDBJ databases">
        <title>Genome Sequence of alkane-degrading Bacterium Alcanivorax venustensis ISO4.</title>
        <authorList>
            <person name="Lai Q."/>
            <person name="Shao Z."/>
        </authorList>
    </citation>
    <scope>NUCLEOTIDE SEQUENCE [LARGE SCALE GENOMIC DNA]</scope>
    <source>
        <strain evidence="1 2">ISO4</strain>
    </source>
</reference>
<comment type="caution">
    <text evidence="1">The sequence shown here is derived from an EMBL/GenBank/DDBJ whole genome shotgun (WGS) entry which is preliminary data.</text>
</comment>
<organism evidence="1 2">
    <name type="scientific">Alloalcanivorax venustensis ISO4</name>
    <dbReference type="NCBI Taxonomy" id="1177184"/>
    <lineage>
        <taxon>Bacteria</taxon>
        <taxon>Pseudomonadati</taxon>
        <taxon>Pseudomonadota</taxon>
        <taxon>Gammaproteobacteria</taxon>
        <taxon>Oceanospirillales</taxon>
        <taxon>Alcanivoracaceae</taxon>
        <taxon>Alloalcanivorax</taxon>
    </lineage>
</organism>
<evidence type="ECO:0000313" key="1">
    <source>
        <dbReference type="EMBL" id="MBF5054631.1"/>
    </source>
</evidence>
<dbReference type="Proteomes" id="UP000644441">
    <property type="component" value="Unassembled WGS sequence"/>
</dbReference>
<evidence type="ECO:0000313" key="2">
    <source>
        <dbReference type="Proteomes" id="UP000644441"/>
    </source>
</evidence>